<keyword evidence="4" id="KW-1185">Reference proteome</keyword>
<organism evidence="3 4">
    <name type="scientific">Stieleria varia</name>
    <dbReference type="NCBI Taxonomy" id="2528005"/>
    <lineage>
        <taxon>Bacteria</taxon>
        <taxon>Pseudomonadati</taxon>
        <taxon>Planctomycetota</taxon>
        <taxon>Planctomycetia</taxon>
        <taxon>Pirellulales</taxon>
        <taxon>Pirellulaceae</taxon>
        <taxon>Stieleria</taxon>
    </lineage>
</organism>
<dbReference type="EMBL" id="SJPN01000001">
    <property type="protein sequence ID" value="TWU08090.1"/>
    <property type="molecule type" value="Genomic_DNA"/>
</dbReference>
<evidence type="ECO:0000313" key="4">
    <source>
        <dbReference type="Proteomes" id="UP000320176"/>
    </source>
</evidence>
<keyword evidence="2" id="KW-0472">Membrane</keyword>
<comment type="caution">
    <text evidence="3">The sequence shown here is derived from an EMBL/GenBank/DDBJ whole genome shotgun (WGS) entry which is preliminary data.</text>
</comment>
<name>A0A5C6B810_9BACT</name>
<keyword evidence="2" id="KW-1133">Transmembrane helix</keyword>
<protein>
    <submittedName>
        <fullName evidence="3">Uncharacterized protein</fullName>
    </submittedName>
</protein>
<proteinExistence type="predicted"/>
<dbReference type="AlphaFoldDB" id="A0A5C6B810"/>
<reference evidence="3 4" key="1">
    <citation type="submission" date="2019-02" db="EMBL/GenBank/DDBJ databases">
        <title>Deep-cultivation of Planctomycetes and their phenomic and genomic characterization uncovers novel biology.</title>
        <authorList>
            <person name="Wiegand S."/>
            <person name="Jogler M."/>
            <person name="Boedeker C."/>
            <person name="Pinto D."/>
            <person name="Vollmers J."/>
            <person name="Rivas-Marin E."/>
            <person name="Kohn T."/>
            <person name="Peeters S.H."/>
            <person name="Heuer A."/>
            <person name="Rast P."/>
            <person name="Oberbeckmann S."/>
            <person name="Bunk B."/>
            <person name="Jeske O."/>
            <person name="Meyerdierks A."/>
            <person name="Storesund J.E."/>
            <person name="Kallscheuer N."/>
            <person name="Luecker S."/>
            <person name="Lage O.M."/>
            <person name="Pohl T."/>
            <person name="Merkel B.J."/>
            <person name="Hornburger P."/>
            <person name="Mueller R.-W."/>
            <person name="Bruemmer F."/>
            <person name="Labrenz M."/>
            <person name="Spormann A.M."/>
            <person name="Op Den Camp H."/>
            <person name="Overmann J."/>
            <person name="Amann R."/>
            <person name="Jetten M.S.M."/>
            <person name="Mascher T."/>
            <person name="Medema M.H."/>
            <person name="Devos D.P."/>
            <person name="Kaster A.-K."/>
            <person name="Ovreas L."/>
            <person name="Rohde M."/>
            <person name="Galperin M.Y."/>
            <person name="Jogler C."/>
        </authorList>
    </citation>
    <scope>NUCLEOTIDE SEQUENCE [LARGE SCALE GENOMIC DNA]</scope>
    <source>
        <strain evidence="3 4">Pla52n</strain>
    </source>
</reference>
<evidence type="ECO:0000256" key="2">
    <source>
        <dbReference type="SAM" id="Phobius"/>
    </source>
</evidence>
<accession>A0A5C6B810</accession>
<feature type="transmembrane region" description="Helical" evidence="2">
    <location>
        <begin position="68"/>
        <end position="86"/>
    </location>
</feature>
<feature type="region of interest" description="Disordered" evidence="1">
    <location>
        <begin position="98"/>
        <end position="124"/>
    </location>
</feature>
<gene>
    <name evidence="3" type="ORF">Pla52n_06710</name>
</gene>
<feature type="transmembrane region" description="Helical" evidence="2">
    <location>
        <begin position="6"/>
        <end position="24"/>
    </location>
</feature>
<dbReference type="Proteomes" id="UP000320176">
    <property type="component" value="Unassembled WGS sequence"/>
</dbReference>
<evidence type="ECO:0000256" key="1">
    <source>
        <dbReference type="SAM" id="MobiDB-lite"/>
    </source>
</evidence>
<feature type="transmembrane region" description="Helical" evidence="2">
    <location>
        <begin position="44"/>
        <end position="62"/>
    </location>
</feature>
<keyword evidence="2" id="KW-0812">Transmembrane</keyword>
<sequence length="164" mass="18432">MITIIIVEAVLILAIASLLMGSLLNLSSHPIWFIRGWDFPRGQIIAAAWLIVAAQLLLTILVPSSGAVSSWWLVTGALALTLWHRFRIIPYTRICPKQAKPTRSQQPRVKRDCEKPPPAYRAPRELVPQRRSFCSCFDGPQLTPPDQTRPSAEYIRCPPGPIER</sequence>
<evidence type="ECO:0000313" key="3">
    <source>
        <dbReference type="EMBL" id="TWU08090.1"/>
    </source>
</evidence>
<feature type="region of interest" description="Disordered" evidence="1">
    <location>
        <begin position="138"/>
        <end position="164"/>
    </location>
</feature>